<evidence type="ECO:0000256" key="6">
    <source>
        <dbReference type="ARBA" id="ARBA00023136"/>
    </source>
</evidence>
<feature type="transmembrane region" description="Helical" evidence="7">
    <location>
        <begin position="194"/>
        <end position="220"/>
    </location>
</feature>
<keyword evidence="4" id="KW-0029">Amino-acid transport</keyword>
<dbReference type="Proteomes" id="UP000030401">
    <property type="component" value="Unassembled WGS sequence"/>
</dbReference>
<dbReference type="Gene3D" id="1.20.1740.10">
    <property type="entry name" value="Amino acid/polyamine transporter I"/>
    <property type="match status" value="1"/>
</dbReference>
<dbReference type="OrthoDB" id="9780162at2"/>
<keyword evidence="5 7" id="KW-1133">Transmembrane helix</keyword>
<dbReference type="Pfam" id="PF00324">
    <property type="entry name" value="AA_permease"/>
    <property type="match status" value="1"/>
</dbReference>
<evidence type="ECO:0000256" key="2">
    <source>
        <dbReference type="ARBA" id="ARBA00022448"/>
    </source>
</evidence>
<dbReference type="InterPro" id="IPR004841">
    <property type="entry name" value="AA-permease/SLC12A_dom"/>
</dbReference>
<dbReference type="GO" id="GO:0005886">
    <property type="term" value="C:plasma membrane"/>
    <property type="evidence" value="ECO:0007669"/>
    <property type="project" value="UniProtKB-SubCell"/>
</dbReference>
<feature type="transmembrane region" description="Helical" evidence="7">
    <location>
        <begin position="41"/>
        <end position="63"/>
    </location>
</feature>
<feature type="transmembrane region" description="Helical" evidence="7">
    <location>
        <begin position="279"/>
        <end position="304"/>
    </location>
</feature>
<evidence type="ECO:0000256" key="1">
    <source>
        <dbReference type="ARBA" id="ARBA00004651"/>
    </source>
</evidence>
<dbReference type="PIRSF" id="PIRSF006060">
    <property type="entry name" value="AA_transporter"/>
    <property type="match status" value="1"/>
</dbReference>
<dbReference type="PANTHER" id="PTHR43495:SF5">
    <property type="entry name" value="GAMMA-AMINOBUTYRIC ACID PERMEASE"/>
    <property type="match status" value="1"/>
</dbReference>
<keyword evidence="2" id="KW-0813">Transport</keyword>
<feature type="domain" description="Amino acid permease/ SLC12A" evidence="8">
    <location>
        <begin position="14"/>
        <end position="393"/>
    </location>
</feature>
<dbReference type="STRING" id="1385512.N784_11325"/>
<dbReference type="GO" id="GO:0055085">
    <property type="term" value="P:transmembrane transport"/>
    <property type="evidence" value="ECO:0007669"/>
    <property type="project" value="InterPro"/>
</dbReference>
<reference evidence="9 10" key="1">
    <citation type="submission" date="2013-08" db="EMBL/GenBank/DDBJ databases">
        <authorList>
            <person name="Huang J."/>
            <person name="Wang G."/>
        </authorList>
    </citation>
    <scope>NUCLEOTIDE SEQUENCE [LARGE SCALE GENOMIC DNA]</scope>
    <source>
        <strain evidence="9 10">JSM 072002</strain>
    </source>
</reference>
<evidence type="ECO:0000256" key="4">
    <source>
        <dbReference type="ARBA" id="ARBA00022970"/>
    </source>
</evidence>
<evidence type="ECO:0000256" key="7">
    <source>
        <dbReference type="SAM" id="Phobius"/>
    </source>
</evidence>
<organism evidence="9 10">
    <name type="scientific">Pontibacillus litoralis JSM 072002</name>
    <dbReference type="NCBI Taxonomy" id="1385512"/>
    <lineage>
        <taxon>Bacteria</taxon>
        <taxon>Bacillati</taxon>
        <taxon>Bacillota</taxon>
        <taxon>Bacilli</taxon>
        <taxon>Bacillales</taxon>
        <taxon>Bacillaceae</taxon>
        <taxon>Pontibacillus</taxon>
    </lineage>
</organism>
<dbReference type="GO" id="GO:0006865">
    <property type="term" value="P:amino acid transport"/>
    <property type="evidence" value="ECO:0007669"/>
    <property type="project" value="UniProtKB-KW"/>
</dbReference>
<feature type="transmembrane region" description="Helical" evidence="7">
    <location>
        <begin position="12"/>
        <end position="35"/>
    </location>
</feature>
<feature type="transmembrane region" description="Helical" evidence="7">
    <location>
        <begin position="353"/>
        <end position="373"/>
    </location>
</feature>
<keyword evidence="6 7" id="KW-0472">Membrane</keyword>
<dbReference type="PROSITE" id="PS51257">
    <property type="entry name" value="PROKAR_LIPOPROTEIN"/>
    <property type="match status" value="1"/>
</dbReference>
<evidence type="ECO:0000256" key="3">
    <source>
        <dbReference type="ARBA" id="ARBA00022692"/>
    </source>
</evidence>
<protein>
    <submittedName>
        <fullName evidence="9">Transporter</fullName>
    </submittedName>
</protein>
<evidence type="ECO:0000259" key="8">
    <source>
        <dbReference type="Pfam" id="PF00324"/>
    </source>
</evidence>
<comment type="caution">
    <text evidence="9">The sequence shown here is derived from an EMBL/GenBank/DDBJ whole genome shotgun (WGS) entry which is preliminary data.</text>
</comment>
<name>A0A0A5G1I3_9BACI</name>
<feature type="transmembrane region" description="Helical" evidence="7">
    <location>
        <begin position="385"/>
        <end position="403"/>
    </location>
</feature>
<keyword evidence="3 7" id="KW-0812">Transmembrane</keyword>
<proteinExistence type="predicted"/>
<feature type="transmembrane region" description="Helical" evidence="7">
    <location>
        <begin position="84"/>
        <end position="107"/>
    </location>
</feature>
<feature type="transmembrane region" description="Helical" evidence="7">
    <location>
        <begin position="409"/>
        <end position="428"/>
    </location>
</feature>
<dbReference type="PANTHER" id="PTHR43495">
    <property type="entry name" value="GABA PERMEASE"/>
    <property type="match status" value="1"/>
</dbReference>
<keyword evidence="10" id="KW-1185">Reference proteome</keyword>
<dbReference type="eggNOG" id="COG1113">
    <property type="taxonomic scope" value="Bacteria"/>
</dbReference>
<dbReference type="EMBL" id="AVPG01000028">
    <property type="protein sequence ID" value="KGX84958.1"/>
    <property type="molecule type" value="Genomic_DNA"/>
</dbReference>
<evidence type="ECO:0000313" key="10">
    <source>
        <dbReference type="Proteomes" id="UP000030401"/>
    </source>
</evidence>
<dbReference type="AlphaFoldDB" id="A0A0A5G1I3"/>
<comment type="subcellular location">
    <subcellularLocation>
        <location evidence="1">Cell membrane</location>
        <topology evidence="1">Multi-pass membrane protein</topology>
    </subcellularLocation>
</comment>
<feature type="transmembrane region" description="Helical" evidence="7">
    <location>
        <begin position="119"/>
        <end position="140"/>
    </location>
</feature>
<feature type="transmembrane region" description="Helical" evidence="7">
    <location>
        <begin position="324"/>
        <end position="347"/>
    </location>
</feature>
<dbReference type="RefSeq" id="WP_036835852.1">
    <property type="nucleotide sequence ID" value="NZ_AVPG01000028.1"/>
</dbReference>
<evidence type="ECO:0000313" key="9">
    <source>
        <dbReference type="EMBL" id="KGX84958.1"/>
    </source>
</evidence>
<sequence length="438" mass="48590">MDKKANKKLSWWQLSFIGVGCIIGTGFFLGSSIAIQLGGFAVILAYILAGLTTYIVFMALAAMTTVQPEQGSFRTYSKLAFGRWAGFCNGWVYWLSEMLIMGSQLVALGLFTQYWFPAIPLWVLTLVFAVLGLLVIFIGVEAFERLENLFAIIKLAAIIMFLIIVVLGIIGLLTDYRPSPVQSDKAQWLPQGFTGFWGALLYAYYAYGGIEIMGLMATQLQDTNEASKSGKWMLLLLTTIYTLSMIAVLIVVSWANIDANESPFVTALHAFQLPYLSDVFNAVFIIAGFSTLVAALYAVTTMLVSLSADGDAPKLFSPKSNRDFPLSAICLSTAGLLLSIIIAMLLPGKIYEYMTTAAGLLLILNWLFILFSFRRLHDVTRWQRVTIWVGVFFLSAAMIGAWFQEDVRPSVYVCIALIGAIAISWFVFKWYNREKAEG</sequence>
<feature type="transmembrane region" description="Helical" evidence="7">
    <location>
        <begin position="152"/>
        <end position="174"/>
    </location>
</feature>
<accession>A0A0A5G1I3</accession>
<feature type="transmembrane region" description="Helical" evidence="7">
    <location>
        <begin position="232"/>
        <end position="255"/>
    </location>
</feature>
<evidence type="ECO:0000256" key="5">
    <source>
        <dbReference type="ARBA" id="ARBA00022989"/>
    </source>
</evidence>
<gene>
    <name evidence="9" type="ORF">N784_11325</name>
</gene>